<dbReference type="PANTHER" id="PTHR11353">
    <property type="entry name" value="CHAPERONIN"/>
    <property type="match status" value="1"/>
</dbReference>
<organism evidence="9">
    <name type="scientific">Aplanochytrium stocchinoi</name>
    <dbReference type="NCBI Taxonomy" id="215587"/>
    <lineage>
        <taxon>Eukaryota</taxon>
        <taxon>Sar</taxon>
        <taxon>Stramenopiles</taxon>
        <taxon>Bigyra</taxon>
        <taxon>Labyrinthulomycetes</taxon>
        <taxon>Thraustochytrida</taxon>
        <taxon>Thraustochytriidae</taxon>
        <taxon>Aplanochytrium</taxon>
    </lineage>
</organism>
<comment type="subcellular location">
    <subcellularLocation>
        <location evidence="1">Cytoplasm</location>
    </subcellularLocation>
</comment>
<dbReference type="AlphaFoldDB" id="A0A7S3PRQ6"/>
<reference evidence="9" key="1">
    <citation type="submission" date="2021-01" db="EMBL/GenBank/DDBJ databases">
        <authorList>
            <person name="Corre E."/>
            <person name="Pelletier E."/>
            <person name="Niang G."/>
            <person name="Scheremetjew M."/>
            <person name="Finn R."/>
            <person name="Kale V."/>
            <person name="Holt S."/>
            <person name="Cochrane G."/>
            <person name="Meng A."/>
            <person name="Brown T."/>
            <person name="Cohen L."/>
        </authorList>
    </citation>
    <scope>NUCLEOTIDE SEQUENCE</scope>
    <source>
        <strain evidence="9">GSBS06</strain>
    </source>
</reference>
<dbReference type="EMBL" id="HBIN01023486">
    <property type="protein sequence ID" value="CAE0448125.1"/>
    <property type="molecule type" value="Transcribed_RNA"/>
</dbReference>
<evidence type="ECO:0000256" key="2">
    <source>
        <dbReference type="ARBA" id="ARBA00008020"/>
    </source>
</evidence>
<comment type="similarity">
    <text evidence="2 8">Belongs to the TCP-1 chaperonin family.</text>
</comment>
<dbReference type="GO" id="GO:0005524">
    <property type="term" value="F:ATP binding"/>
    <property type="evidence" value="ECO:0007669"/>
    <property type="project" value="UniProtKB-KW"/>
</dbReference>
<dbReference type="Gene3D" id="3.50.7.10">
    <property type="entry name" value="GroEL"/>
    <property type="match status" value="1"/>
</dbReference>
<dbReference type="PROSITE" id="PS00750">
    <property type="entry name" value="TCP1_1"/>
    <property type="match status" value="1"/>
</dbReference>
<dbReference type="Gene3D" id="1.10.560.10">
    <property type="entry name" value="GroEL-like equatorial domain"/>
    <property type="match status" value="1"/>
</dbReference>
<dbReference type="SUPFAM" id="SSF54849">
    <property type="entry name" value="GroEL-intermediate domain like"/>
    <property type="match status" value="1"/>
</dbReference>
<evidence type="ECO:0000256" key="6">
    <source>
        <dbReference type="ARBA" id="ARBA00023186"/>
    </source>
</evidence>
<dbReference type="Gene3D" id="3.30.260.10">
    <property type="entry name" value="TCP-1-like chaperonin intermediate domain"/>
    <property type="match status" value="1"/>
</dbReference>
<dbReference type="CDD" id="cd03341">
    <property type="entry name" value="TCP1_theta"/>
    <property type="match status" value="1"/>
</dbReference>
<keyword evidence="6 8" id="KW-0143">Chaperone</keyword>
<sequence>MASPQIQVGSGLQGLLKDGYKSLSGVEMAILKNIEACAELGKICRSSLGPNGMNKLLINHLDKVFVTSNAGTILGELEVVHPAAKMIVMAAKNQEEEYGDYTNFVLTFSSELLQQAHELLRIGVHPSEIISGYKKAAKKALEVFDTLVCHTVQDLRSPEQVSQAVKSVVAAKQYGYEDLLGSLVAEACQLVMPLSPKAPSINMDHVRLAKLMGGNIHQTKVLKGMVIRRPPSSIVSRKENAKIAVFGTAIESAQTETKGTVKITSADELKNYNRSEEVLLEEQIKGIRESGVDVVISGGSISEMALHFIEKYDLLAVKVTSKFELRRLCRTVGATPLVRLGPCMPDEMGHCDLVETRELAGGRCVVFQQNDEESAVATIIIRSATTSQLDDLERALSDGVNTVKTLCEDPRMLAGGGACDIALANIIGEMGESTPGLEQYAIKKFAAALEIIPRILAENAGKDPTEVLSNLYAAHKKGGNTMGVDVETGNVADMKEASIFDTFAAKYQALRLASDVAITILRIDQLIMSKQAGGPKLPKQ</sequence>
<keyword evidence="4 8" id="KW-0547">Nucleotide-binding</keyword>
<evidence type="ECO:0000256" key="3">
    <source>
        <dbReference type="ARBA" id="ARBA00022490"/>
    </source>
</evidence>
<dbReference type="SUPFAM" id="SSF52029">
    <property type="entry name" value="GroEL apical domain-like"/>
    <property type="match status" value="1"/>
</dbReference>
<name>A0A7S3PRQ6_9STRA</name>
<proteinExistence type="inferred from homology"/>
<evidence type="ECO:0000256" key="5">
    <source>
        <dbReference type="ARBA" id="ARBA00022840"/>
    </source>
</evidence>
<dbReference type="InterPro" id="IPR027413">
    <property type="entry name" value="GROEL-like_equatorial_sf"/>
</dbReference>
<dbReference type="InterPro" id="IPR002423">
    <property type="entry name" value="Cpn60/GroEL/TCP-1"/>
</dbReference>
<evidence type="ECO:0000256" key="8">
    <source>
        <dbReference type="RuleBase" id="RU004187"/>
    </source>
</evidence>
<dbReference type="InterPro" id="IPR002194">
    <property type="entry name" value="Chaperonin_TCP-1_CS"/>
</dbReference>
<dbReference type="SUPFAM" id="SSF48592">
    <property type="entry name" value="GroEL equatorial domain-like"/>
    <property type="match status" value="1"/>
</dbReference>
<evidence type="ECO:0000313" key="9">
    <source>
        <dbReference type="EMBL" id="CAE0448125.1"/>
    </source>
</evidence>
<accession>A0A7S3PRQ6</accession>
<dbReference type="PRINTS" id="PR00304">
    <property type="entry name" value="TCOMPLEXTCP1"/>
</dbReference>
<dbReference type="GO" id="GO:0005737">
    <property type="term" value="C:cytoplasm"/>
    <property type="evidence" value="ECO:0007669"/>
    <property type="project" value="UniProtKB-SubCell"/>
</dbReference>
<dbReference type="InterPro" id="IPR027409">
    <property type="entry name" value="GroEL-like_apical_dom_sf"/>
</dbReference>
<dbReference type="GO" id="GO:0016887">
    <property type="term" value="F:ATP hydrolysis activity"/>
    <property type="evidence" value="ECO:0007669"/>
    <property type="project" value="InterPro"/>
</dbReference>
<dbReference type="InterPro" id="IPR027410">
    <property type="entry name" value="TCP-1-like_intermed_sf"/>
</dbReference>
<evidence type="ECO:0000256" key="4">
    <source>
        <dbReference type="ARBA" id="ARBA00022741"/>
    </source>
</evidence>
<dbReference type="GO" id="GO:0140662">
    <property type="term" value="F:ATP-dependent protein folding chaperone"/>
    <property type="evidence" value="ECO:0007669"/>
    <property type="project" value="InterPro"/>
</dbReference>
<dbReference type="GO" id="GO:0051082">
    <property type="term" value="F:unfolded protein binding"/>
    <property type="evidence" value="ECO:0007669"/>
    <property type="project" value="InterPro"/>
</dbReference>
<protein>
    <recommendedName>
        <fullName evidence="7">CCT-theta</fullName>
    </recommendedName>
</protein>
<dbReference type="InterPro" id="IPR017998">
    <property type="entry name" value="Chaperone_TCP-1"/>
</dbReference>
<keyword evidence="5 8" id="KW-0067">ATP-binding</keyword>
<dbReference type="FunFam" id="3.50.7.10:FF:000008">
    <property type="entry name" value="T-complex protein 1 subunit theta"/>
    <property type="match status" value="1"/>
</dbReference>
<evidence type="ECO:0000256" key="7">
    <source>
        <dbReference type="ARBA" id="ARBA00029602"/>
    </source>
</evidence>
<dbReference type="InterPro" id="IPR012721">
    <property type="entry name" value="Chap_CCT_theta"/>
</dbReference>
<keyword evidence="3" id="KW-0963">Cytoplasm</keyword>
<dbReference type="NCBIfam" id="TIGR02346">
    <property type="entry name" value="chap_CCT_theta"/>
    <property type="match status" value="1"/>
</dbReference>
<evidence type="ECO:0000256" key="1">
    <source>
        <dbReference type="ARBA" id="ARBA00004496"/>
    </source>
</evidence>
<dbReference type="Pfam" id="PF00118">
    <property type="entry name" value="Cpn60_TCP1"/>
    <property type="match status" value="1"/>
</dbReference>
<gene>
    <name evidence="9" type="ORF">ASTO00021_LOCUS18089</name>
</gene>